<keyword evidence="9" id="KW-1185">Reference proteome</keyword>
<evidence type="ECO:0000313" key="9">
    <source>
        <dbReference type="Proteomes" id="UP000321513"/>
    </source>
</evidence>
<evidence type="ECO:0000256" key="3">
    <source>
        <dbReference type="ARBA" id="ARBA00022679"/>
    </source>
</evidence>
<dbReference type="RefSeq" id="WP_147205891.1">
    <property type="nucleotide sequence ID" value="NZ_BJYT01000028.1"/>
</dbReference>
<accession>A0A512BIH1</accession>
<dbReference type="SUPFAM" id="SSF51161">
    <property type="entry name" value="Trimeric LpxA-like enzymes"/>
    <property type="match status" value="1"/>
</dbReference>
<keyword evidence="4" id="KW-0677">Repeat</keyword>
<comment type="similarity">
    <text evidence="1">Belongs to the transferase hexapeptide repeat family.</text>
</comment>
<keyword evidence="7" id="KW-0012">Acyltransferase</keyword>
<evidence type="ECO:0000256" key="6">
    <source>
        <dbReference type="ARBA" id="ARBA00023154"/>
    </source>
</evidence>
<evidence type="ECO:0008006" key="10">
    <source>
        <dbReference type="Google" id="ProtNLM"/>
    </source>
</evidence>
<dbReference type="Gene3D" id="2.160.10.10">
    <property type="entry name" value="Hexapeptide repeat proteins"/>
    <property type="match status" value="1"/>
</dbReference>
<evidence type="ECO:0000256" key="7">
    <source>
        <dbReference type="ARBA" id="ARBA00023315"/>
    </source>
</evidence>
<organism evidence="8 9">
    <name type="scientific">Segetibacter aerophilus</name>
    <dbReference type="NCBI Taxonomy" id="670293"/>
    <lineage>
        <taxon>Bacteria</taxon>
        <taxon>Pseudomonadati</taxon>
        <taxon>Bacteroidota</taxon>
        <taxon>Chitinophagia</taxon>
        <taxon>Chitinophagales</taxon>
        <taxon>Chitinophagaceae</taxon>
        <taxon>Segetibacter</taxon>
    </lineage>
</organism>
<dbReference type="InterPro" id="IPR001451">
    <property type="entry name" value="Hexapep"/>
</dbReference>
<gene>
    <name evidence="8" type="ORF">SAE01_42740</name>
</gene>
<dbReference type="InterPro" id="IPR050179">
    <property type="entry name" value="Trans_hexapeptide_repeat"/>
</dbReference>
<dbReference type="CDD" id="cd04647">
    <property type="entry name" value="LbH_MAT_like"/>
    <property type="match status" value="1"/>
</dbReference>
<evidence type="ECO:0000256" key="2">
    <source>
        <dbReference type="ARBA" id="ARBA00022605"/>
    </source>
</evidence>
<name>A0A512BIH1_9BACT</name>
<sequence length="201" mass="21330">MKTNAKIFHLLVPGKKIDGDWCSFAIPANIEIGTNTVIDSSSCFKKFFSQLAVGLKVGSNVTLQSPALAPEKNGYIEIGDYSFISSATLAATSKIIIGRYCHIAGGVTIVDTDFHPLDPADRLIDTITISTVGNKSRRPFFESAAVIIEDDVWIGFNATILKGVTIGKGSIIEPGAVVSKNVPKGSIVSGNPAIIKSLEYA</sequence>
<evidence type="ECO:0000256" key="4">
    <source>
        <dbReference type="ARBA" id="ARBA00022737"/>
    </source>
</evidence>
<proteinExistence type="inferred from homology"/>
<dbReference type="GO" id="GO:0009085">
    <property type="term" value="P:lysine biosynthetic process"/>
    <property type="evidence" value="ECO:0007669"/>
    <property type="project" value="UniProtKB-KW"/>
</dbReference>
<dbReference type="AlphaFoldDB" id="A0A512BIH1"/>
<keyword evidence="6" id="KW-0457">Lysine biosynthesis</keyword>
<reference evidence="8 9" key="1">
    <citation type="submission" date="2019-07" db="EMBL/GenBank/DDBJ databases">
        <title>Whole genome shotgun sequence of Segetibacter aerophilus NBRC 106135.</title>
        <authorList>
            <person name="Hosoyama A."/>
            <person name="Uohara A."/>
            <person name="Ohji S."/>
            <person name="Ichikawa N."/>
        </authorList>
    </citation>
    <scope>NUCLEOTIDE SEQUENCE [LARGE SCALE GENOMIC DNA]</scope>
    <source>
        <strain evidence="8 9">NBRC 106135</strain>
    </source>
</reference>
<dbReference type="OrthoDB" id="9814490at2"/>
<keyword evidence="2" id="KW-0028">Amino-acid biosynthesis</keyword>
<dbReference type="PROSITE" id="PS00101">
    <property type="entry name" value="HEXAPEP_TRANSFERASES"/>
    <property type="match status" value="1"/>
</dbReference>
<dbReference type="InterPro" id="IPR011004">
    <property type="entry name" value="Trimer_LpxA-like_sf"/>
</dbReference>
<dbReference type="GO" id="GO:0016746">
    <property type="term" value="F:acyltransferase activity"/>
    <property type="evidence" value="ECO:0007669"/>
    <property type="project" value="UniProtKB-KW"/>
</dbReference>
<protein>
    <recommendedName>
        <fullName evidence="10">Acyltransferase</fullName>
    </recommendedName>
</protein>
<dbReference type="GO" id="GO:0019877">
    <property type="term" value="P:diaminopimelate biosynthetic process"/>
    <property type="evidence" value="ECO:0007669"/>
    <property type="project" value="UniProtKB-KW"/>
</dbReference>
<dbReference type="Proteomes" id="UP000321513">
    <property type="component" value="Unassembled WGS sequence"/>
</dbReference>
<keyword evidence="3" id="KW-0808">Transferase</keyword>
<dbReference type="PANTHER" id="PTHR43300:SF10">
    <property type="entry name" value="2,3,4,5-TETRAHYDROPYRIDINE-2,6-DICARBOXYLATE N-ACETYLTRANSFERASE"/>
    <property type="match status" value="1"/>
</dbReference>
<dbReference type="Pfam" id="PF00132">
    <property type="entry name" value="Hexapep"/>
    <property type="match status" value="1"/>
</dbReference>
<evidence type="ECO:0000256" key="5">
    <source>
        <dbReference type="ARBA" id="ARBA00022915"/>
    </source>
</evidence>
<evidence type="ECO:0000313" key="8">
    <source>
        <dbReference type="EMBL" id="GEO11778.1"/>
    </source>
</evidence>
<dbReference type="EMBL" id="BJYT01000028">
    <property type="protein sequence ID" value="GEO11778.1"/>
    <property type="molecule type" value="Genomic_DNA"/>
</dbReference>
<dbReference type="InterPro" id="IPR018357">
    <property type="entry name" value="Hexapep_transf_CS"/>
</dbReference>
<keyword evidence="5" id="KW-0220">Diaminopimelate biosynthesis</keyword>
<comment type="caution">
    <text evidence="8">The sequence shown here is derived from an EMBL/GenBank/DDBJ whole genome shotgun (WGS) entry which is preliminary data.</text>
</comment>
<evidence type="ECO:0000256" key="1">
    <source>
        <dbReference type="ARBA" id="ARBA00007274"/>
    </source>
</evidence>
<dbReference type="PANTHER" id="PTHR43300">
    <property type="entry name" value="ACETYLTRANSFERASE"/>
    <property type="match status" value="1"/>
</dbReference>